<feature type="domain" description="C2H2-type" evidence="10">
    <location>
        <begin position="514"/>
        <end position="541"/>
    </location>
</feature>
<dbReference type="PANTHER" id="PTHR10032">
    <property type="entry name" value="ZINC FINGER PROTEIN WITH KRAB AND SCAN DOMAINS"/>
    <property type="match status" value="1"/>
</dbReference>
<feature type="region of interest" description="Disordered" evidence="9">
    <location>
        <begin position="349"/>
        <end position="432"/>
    </location>
</feature>
<feature type="compositionally biased region" description="Basic and acidic residues" evidence="9">
    <location>
        <begin position="473"/>
        <end position="488"/>
    </location>
</feature>
<evidence type="ECO:0000313" key="11">
    <source>
        <dbReference type="EMBL" id="CAG7823388.1"/>
    </source>
</evidence>
<feature type="compositionally biased region" description="Low complexity" evidence="9">
    <location>
        <begin position="402"/>
        <end position="417"/>
    </location>
</feature>
<keyword evidence="6" id="KW-0862">Zinc</keyword>
<feature type="domain" description="C2H2-type" evidence="10">
    <location>
        <begin position="542"/>
        <end position="569"/>
    </location>
</feature>
<dbReference type="FunFam" id="3.30.160.60:FF:000452">
    <property type="entry name" value="Transcription factor Ovo-like 2"/>
    <property type="match status" value="1"/>
</dbReference>
<dbReference type="Pfam" id="PF00096">
    <property type="entry name" value="zf-C2H2"/>
    <property type="match status" value="1"/>
</dbReference>
<dbReference type="PROSITE" id="PS50157">
    <property type="entry name" value="ZINC_FINGER_C2H2_2"/>
    <property type="match status" value="3"/>
</dbReference>
<evidence type="ECO:0000313" key="12">
    <source>
        <dbReference type="Proteomes" id="UP000708208"/>
    </source>
</evidence>
<feature type="domain" description="C2H2-type" evidence="10">
    <location>
        <begin position="570"/>
        <end position="598"/>
    </location>
</feature>
<feature type="compositionally biased region" description="Low complexity" evidence="9">
    <location>
        <begin position="357"/>
        <end position="371"/>
    </location>
</feature>
<dbReference type="GO" id="GO:0045596">
    <property type="term" value="P:negative regulation of cell differentiation"/>
    <property type="evidence" value="ECO:0007669"/>
    <property type="project" value="UniProtKB-ARBA"/>
</dbReference>
<feature type="compositionally biased region" description="Pro residues" evidence="9">
    <location>
        <begin position="42"/>
        <end position="54"/>
    </location>
</feature>
<sequence length="663" mass="71219">MLHYWQLINAPRLHDAKKETTSIKPEILTPPRPSVIQRAPAPKSPSPSPFPPEQDAPLDFSQGNDRSTTAQPEDYEGNGPPRGGRIGGGISSGQNSKNNGVDGLPPGGINNNGFEPPACHNGNNPAESMGGNNGIYRLASSGPLPPVNSLGLGGHFGLSNSNSNGIGGSFLGRYDHRNGETSLDVFVGGPGGGGLGNDPLLSPMPDPESLLDNLAEFYQDDQPVHDIESPQPDPPPLLAPLTPMEPNGTPNSDHCIGNNRGHDSRLNQFIPRQQNNSSLVDNNIQGRQQFVQHPTNDFFNFGFNFTDDFSALDNQLNINPTLLGNPVASSNSSIIGHCPSNQMVNSIVGIPSPPISSPADISLPSPPSFTNGSGGSPPGTPLTPLIITGPGTPGLSPRSHNSRSMAHSPSSSISSTTPHRRHSSGSSTNDITNISSLGVRVSVLQQRLGIPNDAPVEFVNGGHGIKNPLASHSPERHGGDSDKAHSHQSDTSSDCGDNSRSGTGSATTSGTGKLACRICGKGFNLQRLLNRHLKCHSDVKRYLCTFCGKGFNDTFDLKRHTRTHTGVRPYKCNMCEKSFTQRCSLESHCLKVHGMQHQYAYKERRTKVYVCEECGHTTGEPEVHYIHLKENHPYSPALLKFYDKRHFKFTNSSFANMLLQVRS</sequence>
<gene>
    <name evidence="11" type="ORF">AFUS01_LOCUS33608</name>
</gene>
<evidence type="ECO:0000256" key="1">
    <source>
        <dbReference type="ARBA" id="ARBA00004123"/>
    </source>
</evidence>
<dbReference type="Proteomes" id="UP000708208">
    <property type="component" value="Unassembled WGS sequence"/>
</dbReference>
<dbReference type="GO" id="GO:0045892">
    <property type="term" value="P:negative regulation of DNA-templated transcription"/>
    <property type="evidence" value="ECO:0007669"/>
    <property type="project" value="UniProtKB-ARBA"/>
</dbReference>
<evidence type="ECO:0000256" key="6">
    <source>
        <dbReference type="ARBA" id="ARBA00022833"/>
    </source>
</evidence>
<feature type="compositionally biased region" description="Gly residues" evidence="9">
    <location>
        <begin position="80"/>
        <end position="91"/>
    </location>
</feature>
<feature type="compositionally biased region" description="Low complexity" evidence="9">
    <location>
        <begin position="499"/>
        <end position="511"/>
    </location>
</feature>
<proteinExistence type="inferred from homology"/>
<evidence type="ECO:0000259" key="10">
    <source>
        <dbReference type="PROSITE" id="PS50157"/>
    </source>
</evidence>
<feature type="region of interest" description="Disordered" evidence="9">
    <location>
        <begin position="459"/>
        <end position="511"/>
    </location>
</feature>
<dbReference type="InterPro" id="IPR013087">
    <property type="entry name" value="Znf_C2H2_type"/>
</dbReference>
<dbReference type="PANTHER" id="PTHR10032:SF271">
    <property type="entry name" value="RH12261P-RELATED"/>
    <property type="match status" value="1"/>
</dbReference>
<dbReference type="SMART" id="SM00355">
    <property type="entry name" value="ZnF_C2H2"/>
    <property type="match status" value="4"/>
</dbReference>
<dbReference type="GO" id="GO:0000978">
    <property type="term" value="F:RNA polymerase II cis-regulatory region sequence-specific DNA binding"/>
    <property type="evidence" value="ECO:0007669"/>
    <property type="project" value="TreeGrafter"/>
</dbReference>
<comment type="caution">
    <text evidence="11">The sequence shown here is derived from an EMBL/GenBank/DDBJ whole genome shotgun (WGS) entry which is preliminary data.</text>
</comment>
<reference evidence="11" key="1">
    <citation type="submission" date="2021-06" db="EMBL/GenBank/DDBJ databases">
        <authorList>
            <person name="Hodson N. C."/>
            <person name="Mongue J. A."/>
            <person name="Jaron S. K."/>
        </authorList>
    </citation>
    <scope>NUCLEOTIDE SEQUENCE</scope>
</reference>
<dbReference type="GO" id="GO:0009913">
    <property type="term" value="P:epidermal cell differentiation"/>
    <property type="evidence" value="ECO:0007669"/>
    <property type="project" value="TreeGrafter"/>
</dbReference>
<organism evidence="11 12">
    <name type="scientific">Allacma fusca</name>
    <dbReference type="NCBI Taxonomy" id="39272"/>
    <lineage>
        <taxon>Eukaryota</taxon>
        <taxon>Metazoa</taxon>
        <taxon>Ecdysozoa</taxon>
        <taxon>Arthropoda</taxon>
        <taxon>Hexapoda</taxon>
        <taxon>Collembola</taxon>
        <taxon>Symphypleona</taxon>
        <taxon>Sminthuridae</taxon>
        <taxon>Allacma</taxon>
    </lineage>
</organism>
<feature type="non-terminal residue" evidence="11">
    <location>
        <position position="1"/>
    </location>
</feature>
<dbReference type="OrthoDB" id="6508643at2759"/>
<dbReference type="InterPro" id="IPR027756">
    <property type="entry name" value="Ovo-like"/>
</dbReference>
<evidence type="ECO:0000256" key="9">
    <source>
        <dbReference type="SAM" id="MobiDB-lite"/>
    </source>
</evidence>
<keyword evidence="4" id="KW-0677">Repeat</keyword>
<dbReference type="EMBL" id="CAJVCH010529340">
    <property type="protein sequence ID" value="CAG7823388.1"/>
    <property type="molecule type" value="Genomic_DNA"/>
</dbReference>
<keyword evidence="12" id="KW-1185">Reference proteome</keyword>
<keyword evidence="3" id="KW-0479">Metal-binding</keyword>
<dbReference type="GO" id="GO:0005634">
    <property type="term" value="C:nucleus"/>
    <property type="evidence" value="ECO:0007669"/>
    <property type="project" value="UniProtKB-SubCell"/>
</dbReference>
<evidence type="ECO:0000256" key="5">
    <source>
        <dbReference type="ARBA" id="ARBA00022771"/>
    </source>
</evidence>
<dbReference type="GO" id="GO:0008270">
    <property type="term" value="F:zinc ion binding"/>
    <property type="evidence" value="ECO:0007669"/>
    <property type="project" value="UniProtKB-KW"/>
</dbReference>
<name>A0A8J2KYX9_9HEXA</name>
<keyword evidence="7" id="KW-0539">Nucleus</keyword>
<dbReference type="PROSITE" id="PS00028">
    <property type="entry name" value="ZINC_FINGER_C2H2_1"/>
    <property type="match status" value="3"/>
</dbReference>
<dbReference type="GO" id="GO:0009968">
    <property type="term" value="P:negative regulation of signal transduction"/>
    <property type="evidence" value="ECO:0007669"/>
    <property type="project" value="UniProtKB-ARBA"/>
</dbReference>
<evidence type="ECO:0000256" key="8">
    <source>
        <dbReference type="PROSITE-ProRule" id="PRU00042"/>
    </source>
</evidence>
<protein>
    <recommendedName>
        <fullName evidence="10">C2H2-type domain-containing protein</fullName>
    </recommendedName>
</protein>
<feature type="compositionally biased region" description="Low complexity" evidence="9">
    <location>
        <begin position="382"/>
        <end position="394"/>
    </location>
</feature>
<keyword evidence="5 8" id="KW-0863">Zinc-finger</keyword>
<feature type="region of interest" description="Disordered" evidence="9">
    <location>
        <begin position="16"/>
        <end position="126"/>
    </location>
</feature>
<dbReference type="FunFam" id="3.30.160.60:FF:001250">
    <property type="entry name" value="putative transcription factor ovo-like protein 3"/>
    <property type="match status" value="1"/>
</dbReference>
<dbReference type="GO" id="GO:0051241">
    <property type="term" value="P:negative regulation of multicellular organismal process"/>
    <property type="evidence" value="ECO:0007669"/>
    <property type="project" value="UniProtKB-ARBA"/>
</dbReference>
<evidence type="ECO:0000256" key="2">
    <source>
        <dbReference type="ARBA" id="ARBA00006991"/>
    </source>
</evidence>
<comment type="similarity">
    <text evidence="2">Belongs to the krueppel C2H2-type zinc-finger protein family.</text>
</comment>
<feature type="compositionally biased region" description="Polar residues" evidence="9">
    <location>
        <begin position="61"/>
        <end position="71"/>
    </location>
</feature>
<evidence type="ECO:0000256" key="4">
    <source>
        <dbReference type="ARBA" id="ARBA00022737"/>
    </source>
</evidence>
<dbReference type="GO" id="GO:0000981">
    <property type="term" value="F:DNA-binding transcription factor activity, RNA polymerase II-specific"/>
    <property type="evidence" value="ECO:0007669"/>
    <property type="project" value="TreeGrafter"/>
</dbReference>
<accession>A0A8J2KYX9</accession>
<evidence type="ECO:0000256" key="3">
    <source>
        <dbReference type="ARBA" id="ARBA00022723"/>
    </source>
</evidence>
<dbReference type="AlphaFoldDB" id="A0A8J2KYX9"/>
<feature type="compositionally biased region" description="Polar residues" evidence="9">
    <location>
        <begin position="489"/>
        <end position="498"/>
    </location>
</feature>
<evidence type="ECO:0000256" key="7">
    <source>
        <dbReference type="ARBA" id="ARBA00023242"/>
    </source>
</evidence>
<comment type="subcellular location">
    <subcellularLocation>
        <location evidence="1">Nucleus</location>
    </subcellularLocation>
</comment>